<dbReference type="PANTHER" id="PTHR36206:SF12">
    <property type="entry name" value="ASPERCRYPTIN BIOSYNTHESIS CLUSTER-SPECIFIC TRANSCRIPTION REGULATOR ATNN-RELATED"/>
    <property type="match status" value="1"/>
</dbReference>
<evidence type="ECO:0000256" key="7">
    <source>
        <dbReference type="SAM" id="MobiDB-lite"/>
    </source>
</evidence>
<feature type="compositionally biased region" description="Basic and acidic residues" evidence="7">
    <location>
        <begin position="106"/>
        <end position="137"/>
    </location>
</feature>
<gene>
    <name evidence="8" type="ORF">B0T16DRAFT_197220</name>
</gene>
<keyword evidence="4" id="KW-0238">DNA-binding</keyword>
<dbReference type="AlphaFoldDB" id="A0AA39Y220"/>
<keyword evidence="2" id="KW-0862">Zinc</keyword>
<name>A0AA39Y220_9PEZI</name>
<evidence type="ECO:0008006" key="10">
    <source>
        <dbReference type="Google" id="ProtNLM"/>
    </source>
</evidence>
<dbReference type="CDD" id="cd00067">
    <property type="entry name" value="GAL4"/>
    <property type="match status" value="1"/>
</dbReference>
<keyword evidence="6" id="KW-0539">Nucleus</keyword>
<accession>A0AA39Y220</accession>
<keyword evidence="3" id="KW-0805">Transcription regulation</keyword>
<dbReference type="PANTHER" id="PTHR36206">
    <property type="entry name" value="ASPERCRYPTIN BIOSYNTHESIS CLUSTER-SPECIFIC TRANSCRIPTION REGULATOR ATNN-RELATED"/>
    <property type="match status" value="1"/>
</dbReference>
<evidence type="ECO:0000313" key="9">
    <source>
        <dbReference type="Proteomes" id="UP001174936"/>
    </source>
</evidence>
<evidence type="ECO:0000256" key="5">
    <source>
        <dbReference type="ARBA" id="ARBA00023163"/>
    </source>
</evidence>
<dbReference type="GO" id="GO:0008270">
    <property type="term" value="F:zinc ion binding"/>
    <property type="evidence" value="ECO:0007669"/>
    <property type="project" value="InterPro"/>
</dbReference>
<feature type="region of interest" description="Disordered" evidence="7">
    <location>
        <begin position="1"/>
        <end position="221"/>
    </location>
</feature>
<proteinExistence type="predicted"/>
<keyword evidence="1" id="KW-0479">Metal-binding</keyword>
<evidence type="ECO:0000256" key="4">
    <source>
        <dbReference type="ARBA" id="ARBA00023125"/>
    </source>
</evidence>
<dbReference type="InterPro" id="IPR052360">
    <property type="entry name" value="Transcr_Regulatory_Proteins"/>
</dbReference>
<dbReference type="InterPro" id="IPR036864">
    <property type="entry name" value="Zn2-C6_fun-type_DNA-bd_sf"/>
</dbReference>
<keyword evidence="9" id="KW-1185">Reference proteome</keyword>
<comment type="caution">
    <text evidence="8">The sequence shown here is derived from an EMBL/GenBank/DDBJ whole genome shotgun (WGS) entry which is preliminary data.</text>
</comment>
<feature type="compositionally biased region" description="Basic and acidic residues" evidence="7">
    <location>
        <begin position="48"/>
        <end position="62"/>
    </location>
</feature>
<feature type="compositionally biased region" description="Basic and acidic residues" evidence="7">
    <location>
        <begin position="164"/>
        <end position="181"/>
    </location>
</feature>
<protein>
    <recommendedName>
        <fullName evidence="10">Zn(2)-C6 fungal-type domain-containing protein</fullName>
    </recommendedName>
</protein>
<dbReference type="SUPFAM" id="SSF57701">
    <property type="entry name" value="Zn2/Cys6 DNA-binding domain"/>
    <property type="match status" value="1"/>
</dbReference>
<dbReference type="Gene3D" id="4.10.240.10">
    <property type="entry name" value="Zn(2)-C6 fungal-type DNA-binding domain"/>
    <property type="match status" value="1"/>
</dbReference>
<dbReference type="Proteomes" id="UP001174936">
    <property type="component" value="Unassembled WGS sequence"/>
</dbReference>
<feature type="compositionally biased region" description="Basic and acidic residues" evidence="7">
    <location>
        <begin position="81"/>
        <end position="90"/>
    </location>
</feature>
<dbReference type="GO" id="GO:0003677">
    <property type="term" value="F:DNA binding"/>
    <property type="evidence" value="ECO:0007669"/>
    <property type="project" value="UniProtKB-KW"/>
</dbReference>
<evidence type="ECO:0000256" key="3">
    <source>
        <dbReference type="ARBA" id="ARBA00023015"/>
    </source>
</evidence>
<dbReference type="InterPro" id="IPR001138">
    <property type="entry name" value="Zn2Cys6_DnaBD"/>
</dbReference>
<reference evidence="8" key="1">
    <citation type="submission" date="2023-06" db="EMBL/GenBank/DDBJ databases">
        <title>Genome-scale phylogeny and comparative genomics of the fungal order Sordariales.</title>
        <authorList>
            <consortium name="Lawrence Berkeley National Laboratory"/>
            <person name="Hensen N."/>
            <person name="Bonometti L."/>
            <person name="Westerberg I."/>
            <person name="Brannstrom I.O."/>
            <person name="Guillou S."/>
            <person name="Cros-Aarteil S."/>
            <person name="Calhoun S."/>
            <person name="Haridas S."/>
            <person name="Kuo A."/>
            <person name="Mondo S."/>
            <person name="Pangilinan J."/>
            <person name="Riley R."/>
            <person name="Labutti K."/>
            <person name="Andreopoulos B."/>
            <person name="Lipzen A."/>
            <person name="Chen C."/>
            <person name="Yanf M."/>
            <person name="Daum C."/>
            <person name="Ng V."/>
            <person name="Clum A."/>
            <person name="Steindorff A."/>
            <person name="Ohm R."/>
            <person name="Martin F."/>
            <person name="Silar P."/>
            <person name="Natvig D."/>
            <person name="Lalanne C."/>
            <person name="Gautier V."/>
            <person name="Ament-Velasquez S.L."/>
            <person name="Kruys A."/>
            <person name="Hutchinson M.I."/>
            <person name="Powell A.J."/>
            <person name="Barry K."/>
            <person name="Miller A.N."/>
            <person name="Grigoriev I.V."/>
            <person name="Debuchy R."/>
            <person name="Gladieux P."/>
            <person name="Thoren M.H."/>
            <person name="Johannesson H."/>
        </authorList>
    </citation>
    <scope>NUCLEOTIDE SEQUENCE</scope>
    <source>
        <strain evidence="8">SMH2532-1</strain>
    </source>
</reference>
<evidence type="ECO:0000256" key="1">
    <source>
        <dbReference type="ARBA" id="ARBA00022723"/>
    </source>
</evidence>
<organism evidence="8 9">
    <name type="scientific">Cercophora newfieldiana</name>
    <dbReference type="NCBI Taxonomy" id="92897"/>
    <lineage>
        <taxon>Eukaryota</taxon>
        <taxon>Fungi</taxon>
        <taxon>Dikarya</taxon>
        <taxon>Ascomycota</taxon>
        <taxon>Pezizomycotina</taxon>
        <taxon>Sordariomycetes</taxon>
        <taxon>Sordariomycetidae</taxon>
        <taxon>Sordariales</taxon>
        <taxon>Lasiosphaeriaceae</taxon>
        <taxon>Cercophora</taxon>
    </lineage>
</organism>
<keyword evidence="5" id="KW-0804">Transcription</keyword>
<evidence type="ECO:0000256" key="2">
    <source>
        <dbReference type="ARBA" id="ARBA00022833"/>
    </source>
</evidence>
<sequence>MKMATFTALNGGSPKATEGINGTTDFDRPNGQPTNGDPRSAGEPPSNQDREGWSAGPNHDRLPFPSAGYPDGEPSHKRKRDQSDSPRREQQPSPPARSEPPAQHRPQSESRDRDRYDTPQKDTYRGGYGDDGREGAEHWQQQQAREERNSSYEGPYSAGPVSASDEHAGDSLRRATSRDNTDYGQNSDGEGGMYSGQYTPEQRRDGVIQSDPKKRKRNFSNRTKTGCLTCRKRKKKCDEAKPECECNGLKR</sequence>
<evidence type="ECO:0000256" key="6">
    <source>
        <dbReference type="ARBA" id="ARBA00023242"/>
    </source>
</evidence>
<dbReference type="GO" id="GO:0000981">
    <property type="term" value="F:DNA-binding transcription factor activity, RNA polymerase II-specific"/>
    <property type="evidence" value="ECO:0007669"/>
    <property type="project" value="InterPro"/>
</dbReference>
<dbReference type="EMBL" id="JAULSV010000005">
    <property type="protein sequence ID" value="KAK0644478.1"/>
    <property type="molecule type" value="Genomic_DNA"/>
</dbReference>
<evidence type="ECO:0000313" key="8">
    <source>
        <dbReference type="EMBL" id="KAK0644478.1"/>
    </source>
</evidence>